<comment type="caution">
    <text evidence="2">The sequence shown here is derived from an EMBL/GenBank/DDBJ whole genome shotgun (WGS) entry which is preliminary data.</text>
</comment>
<evidence type="ECO:0000313" key="2">
    <source>
        <dbReference type="EMBL" id="OMJ88793.1"/>
    </source>
</evidence>
<gene>
    <name evidence="2" type="ORF">SteCoe_9177</name>
</gene>
<keyword evidence="1" id="KW-0175">Coiled coil</keyword>
<reference evidence="2 3" key="1">
    <citation type="submission" date="2016-11" db="EMBL/GenBank/DDBJ databases">
        <title>The macronuclear genome of Stentor coeruleus: a giant cell with tiny introns.</title>
        <authorList>
            <person name="Slabodnick M."/>
            <person name="Ruby J.G."/>
            <person name="Reiff S.B."/>
            <person name="Swart E.C."/>
            <person name="Gosai S."/>
            <person name="Prabakaran S."/>
            <person name="Witkowska E."/>
            <person name="Larue G.E."/>
            <person name="Fisher S."/>
            <person name="Freeman R.M."/>
            <person name="Gunawardena J."/>
            <person name="Chu W."/>
            <person name="Stover N.A."/>
            <person name="Gregory B.D."/>
            <person name="Nowacki M."/>
            <person name="Derisi J."/>
            <person name="Roy S.W."/>
            <person name="Marshall W.F."/>
            <person name="Sood P."/>
        </authorList>
    </citation>
    <scope>NUCLEOTIDE SEQUENCE [LARGE SCALE GENOMIC DNA]</scope>
    <source>
        <strain evidence="2">WM001</strain>
    </source>
</reference>
<evidence type="ECO:0000256" key="1">
    <source>
        <dbReference type="SAM" id="Coils"/>
    </source>
</evidence>
<accession>A0A1R2CIG9</accession>
<keyword evidence="3" id="KW-1185">Reference proteome</keyword>
<protein>
    <submittedName>
        <fullName evidence="2">Uncharacterized protein</fullName>
    </submittedName>
</protein>
<name>A0A1R2CIG9_9CILI</name>
<sequence length="492" mass="56933">MDYRNYSWADSITTILKKTECNLIRSPASAYTNPTNRKNSSINFRSSLNDSYFREHKTSSIDPEDYSTTSYNFQQFKNSVFEKLVSQQKDIDKLKAKTAYLENSDTNIMIVKEDFDMALAAVEKRCLNEVRRVESIQKSCLTLENLRLSEESIKNDITVQLGQMDQNYRDLRSTYYNLPNIINKETEECLKGKCKKFITFDDLKKIKETIFRENERVVQELNENCMKLEKKLIESIEKAQENSIRVASQFEKTLKGVKDNMNTFDLKNERKFLEYQQNFSTLAQKFAFDLSSLEKVCKDELKSIDFTEEIETSKQKGKEVQKSHEQLMNKLIQLEQRVSLLEEASESESIHELIPAKKYLESSNTVTSAKKNLETNNSIIPAKKSLEPLNSVLSDLGSKETEYTRNKSQSSKNIEQNLNDNFIWQVTEEFIEDNINFALGIIKKPKVQIPKLNFPMISSETPPESRDDLNNAVILNTDFTGKSESPFDLSQI</sequence>
<feature type="coiled-coil region" evidence="1">
    <location>
        <begin position="211"/>
        <end position="238"/>
    </location>
</feature>
<organism evidence="2 3">
    <name type="scientific">Stentor coeruleus</name>
    <dbReference type="NCBI Taxonomy" id="5963"/>
    <lineage>
        <taxon>Eukaryota</taxon>
        <taxon>Sar</taxon>
        <taxon>Alveolata</taxon>
        <taxon>Ciliophora</taxon>
        <taxon>Postciliodesmatophora</taxon>
        <taxon>Heterotrichea</taxon>
        <taxon>Heterotrichida</taxon>
        <taxon>Stentoridae</taxon>
        <taxon>Stentor</taxon>
    </lineage>
</organism>
<dbReference type="AlphaFoldDB" id="A0A1R2CIG9"/>
<dbReference type="Proteomes" id="UP000187209">
    <property type="component" value="Unassembled WGS sequence"/>
</dbReference>
<evidence type="ECO:0000313" key="3">
    <source>
        <dbReference type="Proteomes" id="UP000187209"/>
    </source>
</evidence>
<proteinExistence type="predicted"/>
<dbReference type="EMBL" id="MPUH01000141">
    <property type="protein sequence ID" value="OMJ88793.1"/>
    <property type="molecule type" value="Genomic_DNA"/>
</dbReference>
<feature type="coiled-coil region" evidence="1">
    <location>
        <begin position="317"/>
        <end position="344"/>
    </location>
</feature>